<name>A0A914ES63_9BILA</name>
<dbReference type="InterPro" id="IPR000884">
    <property type="entry name" value="TSP1_rpt"/>
</dbReference>
<dbReference type="WBParaSite" id="ACRNAN_scaffold9813.g7778.t1">
    <property type="protein sequence ID" value="ACRNAN_scaffold9813.g7778.t1"/>
    <property type="gene ID" value="ACRNAN_scaffold9813.g7778"/>
</dbReference>
<dbReference type="Proteomes" id="UP000887540">
    <property type="component" value="Unplaced"/>
</dbReference>
<reference evidence="2" key="1">
    <citation type="submission" date="2022-11" db="UniProtKB">
        <authorList>
            <consortium name="WormBaseParasite"/>
        </authorList>
    </citation>
    <scope>IDENTIFICATION</scope>
</reference>
<accession>A0A914ES63</accession>
<protein>
    <submittedName>
        <fullName evidence="2">Uncharacterized protein</fullName>
    </submittedName>
</protein>
<organism evidence="1 2">
    <name type="scientific">Acrobeloides nanus</name>
    <dbReference type="NCBI Taxonomy" id="290746"/>
    <lineage>
        <taxon>Eukaryota</taxon>
        <taxon>Metazoa</taxon>
        <taxon>Ecdysozoa</taxon>
        <taxon>Nematoda</taxon>
        <taxon>Chromadorea</taxon>
        <taxon>Rhabditida</taxon>
        <taxon>Tylenchina</taxon>
        <taxon>Cephalobomorpha</taxon>
        <taxon>Cephaloboidea</taxon>
        <taxon>Cephalobidae</taxon>
        <taxon>Acrobeloides</taxon>
    </lineage>
</organism>
<dbReference type="AlphaFoldDB" id="A0A914ES63"/>
<evidence type="ECO:0000313" key="2">
    <source>
        <dbReference type="WBParaSite" id="ACRNAN_scaffold9813.g7778.t1"/>
    </source>
</evidence>
<evidence type="ECO:0000313" key="1">
    <source>
        <dbReference type="Proteomes" id="UP000887540"/>
    </source>
</evidence>
<proteinExistence type="predicted"/>
<dbReference type="PANTHER" id="PTHR31936:SF7">
    <property type="entry name" value="SHK DOMAIN-CONTAINING PROTEIN"/>
    <property type="match status" value="1"/>
</dbReference>
<sequence>MRKPFQVCCPSGGSWTAWSTTQTCPDTCGSCAQLTYTRTCTSSPTCPCSGSSSKSVNCNLAPCQYPRTSCCGSYKAMAVSEQVICGPQPTEPIDTPSGSTICTAVSNIASGTTCPPGGQWSSWTQAVLQPNQLLVHHNIVNSLGLHVVPGMLKALVLLFVFLIRQCEDAS</sequence>
<dbReference type="PROSITE" id="PS50092">
    <property type="entry name" value="TSP1"/>
    <property type="match status" value="1"/>
</dbReference>
<keyword evidence="1" id="KW-1185">Reference proteome</keyword>
<dbReference type="PANTHER" id="PTHR31936">
    <property type="entry name" value="PROTEIN CBG18744"/>
    <property type="match status" value="1"/>
</dbReference>